<feature type="region of interest" description="Disordered" evidence="1">
    <location>
        <begin position="24"/>
        <end position="49"/>
    </location>
</feature>
<evidence type="ECO:0000256" key="1">
    <source>
        <dbReference type="SAM" id="MobiDB-lite"/>
    </source>
</evidence>
<reference evidence="4" key="1">
    <citation type="submission" date="2016-10" db="EMBL/GenBank/DDBJ databases">
        <authorList>
            <person name="Varghese N."/>
            <person name="Submissions S."/>
        </authorList>
    </citation>
    <scope>NUCLEOTIDE SEQUENCE [LARGE SCALE GENOMIC DNA]</scope>
    <source>
        <strain evidence="4">CGMCC 1.7285</strain>
    </source>
</reference>
<evidence type="ECO:0000313" key="3">
    <source>
        <dbReference type="EMBL" id="SFR39173.1"/>
    </source>
</evidence>
<gene>
    <name evidence="3" type="ORF">SAMN04488070_0384</name>
</gene>
<sequence length="142" mass="16212">MKLLPIASAVALSLAVLTSPVIAHDHGKKDHKHDEQERPDHYKGKPSENLTQALNNLREYNKLLNTELSGELTPQKMAEIHQLTYTLERALERLDDEIDEMKDVLEEVHLGSERMELDRVKKNGARYLESSNKLVEAGRAYK</sequence>
<feature type="compositionally biased region" description="Basic and acidic residues" evidence="1">
    <location>
        <begin position="24"/>
        <end position="46"/>
    </location>
</feature>
<feature type="chain" id="PRO_5011785549" evidence="2">
    <location>
        <begin position="24"/>
        <end position="142"/>
    </location>
</feature>
<feature type="signal peptide" evidence="2">
    <location>
        <begin position="1"/>
        <end position="23"/>
    </location>
</feature>
<dbReference type="AlphaFoldDB" id="A0A1I6GAE5"/>
<dbReference type="EMBL" id="FOYU01000001">
    <property type="protein sequence ID" value="SFR39173.1"/>
    <property type="molecule type" value="Genomic_DNA"/>
</dbReference>
<dbReference type="InterPro" id="IPR046634">
    <property type="entry name" value="DUF6746"/>
</dbReference>
<proteinExistence type="predicted"/>
<dbReference type="Pfam" id="PF20531">
    <property type="entry name" value="DUF6746"/>
    <property type="match status" value="1"/>
</dbReference>
<keyword evidence="2" id="KW-0732">Signal</keyword>
<accession>A0A1I6GAE5</accession>
<keyword evidence="4" id="KW-1185">Reference proteome</keyword>
<name>A0A1I6GAE5_9GAMM</name>
<organism evidence="3 4">
    <name type="scientific">Pseudidiomarina maritima</name>
    <dbReference type="NCBI Taxonomy" id="519453"/>
    <lineage>
        <taxon>Bacteria</taxon>
        <taxon>Pseudomonadati</taxon>
        <taxon>Pseudomonadota</taxon>
        <taxon>Gammaproteobacteria</taxon>
        <taxon>Alteromonadales</taxon>
        <taxon>Idiomarinaceae</taxon>
        <taxon>Pseudidiomarina</taxon>
    </lineage>
</organism>
<protein>
    <submittedName>
        <fullName evidence="3">Uncharacterized protein</fullName>
    </submittedName>
</protein>
<evidence type="ECO:0000256" key="2">
    <source>
        <dbReference type="SAM" id="SignalP"/>
    </source>
</evidence>
<evidence type="ECO:0000313" key="4">
    <source>
        <dbReference type="Proteomes" id="UP000199424"/>
    </source>
</evidence>
<dbReference type="RefSeq" id="WP_245751792.1">
    <property type="nucleotide sequence ID" value="NZ_FOYU01000001.1"/>
</dbReference>
<dbReference type="Proteomes" id="UP000199424">
    <property type="component" value="Unassembled WGS sequence"/>
</dbReference>